<evidence type="ECO:0000313" key="1">
    <source>
        <dbReference type="EMBL" id="EDR11107.1"/>
    </source>
</evidence>
<dbReference type="KEGG" id="lbc:LACBIDRAFT_324633"/>
<protein>
    <submittedName>
        <fullName evidence="1">Predicted protein</fullName>
    </submittedName>
</protein>
<dbReference type="AlphaFoldDB" id="B0D2J4"/>
<dbReference type="RefSeq" id="XP_001878408.1">
    <property type="nucleotide sequence ID" value="XM_001878373.1"/>
</dbReference>
<sequence length="209" mass="23684">MPTSLGTLGLVRAVSELSYTTTQQFYHLKRALKLSEDLSVLGVSNPWRPRCCAVQRIFAIVLNNSLTFKSPGTRQISTLYAWLSQWTFTPKGTMIESDRGGKLVDLITARDPTFTSGSWTFQVETQDYGYNTQWFGQYNLRSMGALHVRSINQRAVLLSAQLKKRVCALSCHRPTSYKRMSMTHLDTFMTIPPATTLANWNHKTFAFST</sequence>
<keyword evidence="2" id="KW-1185">Reference proteome</keyword>
<evidence type="ECO:0000313" key="2">
    <source>
        <dbReference type="Proteomes" id="UP000001194"/>
    </source>
</evidence>
<dbReference type="InParanoid" id="B0D2J4"/>
<dbReference type="Proteomes" id="UP000001194">
    <property type="component" value="Unassembled WGS sequence"/>
</dbReference>
<organism evidence="2">
    <name type="scientific">Laccaria bicolor (strain S238N-H82 / ATCC MYA-4686)</name>
    <name type="common">Bicoloured deceiver</name>
    <name type="synonym">Laccaria laccata var. bicolor</name>
    <dbReference type="NCBI Taxonomy" id="486041"/>
    <lineage>
        <taxon>Eukaryota</taxon>
        <taxon>Fungi</taxon>
        <taxon>Dikarya</taxon>
        <taxon>Basidiomycota</taxon>
        <taxon>Agaricomycotina</taxon>
        <taxon>Agaricomycetes</taxon>
        <taxon>Agaricomycetidae</taxon>
        <taxon>Agaricales</taxon>
        <taxon>Agaricineae</taxon>
        <taxon>Hydnangiaceae</taxon>
        <taxon>Laccaria</taxon>
    </lineage>
</organism>
<proteinExistence type="predicted"/>
<gene>
    <name evidence="1" type="ORF">LACBIDRAFT_324633</name>
</gene>
<accession>B0D2J4</accession>
<dbReference type="GeneID" id="6073798"/>
<dbReference type="HOGENOM" id="CLU_1315574_0_0_1"/>
<dbReference type="EMBL" id="DS547096">
    <property type="protein sequence ID" value="EDR11107.1"/>
    <property type="molecule type" value="Genomic_DNA"/>
</dbReference>
<name>B0D2J4_LACBS</name>
<reference evidence="1 2" key="1">
    <citation type="journal article" date="2008" name="Nature">
        <title>The genome of Laccaria bicolor provides insights into mycorrhizal symbiosis.</title>
        <authorList>
            <person name="Martin F."/>
            <person name="Aerts A."/>
            <person name="Ahren D."/>
            <person name="Brun A."/>
            <person name="Danchin E.G.J."/>
            <person name="Duchaussoy F."/>
            <person name="Gibon J."/>
            <person name="Kohler A."/>
            <person name="Lindquist E."/>
            <person name="Pereda V."/>
            <person name="Salamov A."/>
            <person name="Shapiro H.J."/>
            <person name="Wuyts J."/>
            <person name="Blaudez D."/>
            <person name="Buee M."/>
            <person name="Brokstein P."/>
            <person name="Canbaeck B."/>
            <person name="Cohen D."/>
            <person name="Courty P.E."/>
            <person name="Coutinho P.M."/>
            <person name="Delaruelle C."/>
            <person name="Detter J.C."/>
            <person name="Deveau A."/>
            <person name="DiFazio S."/>
            <person name="Duplessis S."/>
            <person name="Fraissinet-Tachet L."/>
            <person name="Lucic E."/>
            <person name="Frey-Klett P."/>
            <person name="Fourrey C."/>
            <person name="Feussner I."/>
            <person name="Gay G."/>
            <person name="Grimwood J."/>
            <person name="Hoegger P.J."/>
            <person name="Jain P."/>
            <person name="Kilaru S."/>
            <person name="Labbe J."/>
            <person name="Lin Y.C."/>
            <person name="Legue V."/>
            <person name="Le Tacon F."/>
            <person name="Marmeisse R."/>
            <person name="Melayah D."/>
            <person name="Montanini B."/>
            <person name="Muratet M."/>
            <person name="Nehls U."/>
            <person name="Niculita-Hirzel H."/>
            <person name="Oudot-Le Secq M.P."/>
            <person name="Peter M."/>
            <person name="Quesneville H."/>
            <person name="Rajashekar B."/>
            <person name="Reich M."/>
            <person name="Rouhier N."/>
            <person name="Schmutz J."/>
            <person name="Yin T."/>
            <person name="Chalot M."/>
            <person name="Henrissat B."/>
            <person name="Kuees U."/>
            <person name="Lucas S."/>
            <person name="Van de Peer Y."/>
            <person name="Podila G.K."/>
            <person name="Polle A."/>
            <person name="Pukkila P.J."/>
            <person name="Richardson P.M."/>
            <person name="Rouze P."/>
            <person name="Sanders I.R."/>
            <person name="Stajich J.E."/>
            <person name="Tunlid A."/>
            <person name="Tuskan G."/>
            <person name="Grigoriev I.V."/>
        </authorList>
    </citation>
    <scope>NUCLEOTIDE SEQUENCE [LARGE SCALE GENOMIC DNA]</scope>
    <source>
        <strain evidence="2">S238N-H82 / ATCC MYA-4686</strain>
    </source>
</reference>